<dbReference type="OrthoDB" id="10674021at2759"/>
<evidence type="ECO:0000256" key="1">
    <source>
        <dbReference type="SAM" id="MobiDB-lite"/>
    </source>
</evidence>
<dbReference type="InParanoid" id="A0A165IXT4"/>
<reference evidence="2 3" key="1">
    <citation type="journal article" date="2016" name="Mol. Biol. Evol.">
        <title>Comparative Genomics of Early-Diverging Mushroom-Forming Fungi Provides Insights into the Origins of Lignocellulose Decay Capabilities.</title>
        <authorList>
            <person name="Nagy L.G."/>
            <person name="Riley R."/>
            <person name="Tritt A."/>
            <person name="Adam C."/>
            <person name="Daum C."/>
            <person name="Floudas D."/>
            <person name="Sun H."/>
            <person name="Yadav J.S."/>
            <person name="Pangilinan J."/>
            <person name="Larsson K.H."/>
            <person name="Matsuura K."/>
            <person name="Barry K."/>
            <person name="Labutti K."/>
            <person name="Kuo R."/>
            <person name="Ohm R.A."/>
            <person name="Bhattacharya S.S."/>
            <person name="Shirouzu T."/>
            <person name="Yoshinaga Y."/>
            <person name="Martin F.M."/>
            <person name="Grigoriev I.V."/>
            <person name="Hibbett D.S."/>
        </authorList>
    </citation>
    <scope>NUCLEOTIDE SEQUENCE [LARGE SCALE GENOMIC DNA]</scope>
    <source>
        <strain evidence="2 3">HHB12733</strain>
    </source>
</reference>
<proteinExistence type="predicted"/>
<feature type="compositionally biased region" description="Low complexity" evidence="1">
    <location>
        <begin position="35"/>
        <end position="53"/>
    </location>
</feature>
<feature type="region of interest" description="Disordered" evidence="1">
    <location>
        <begin position="1"/>
        <end position="91"/>
    </location>
</feature>
<name>A0A165IXT4_9BASI</name>
<sequence length="307" mass="32508">MSLLAKLEAAARQSVRSFLPPPSPRGPAAAILQQPDMPIAPAAPAPRATSAEAGTRKRATPSDTDHTMRPVKKPRPTVISQKPSAPIRPALVPTVAPLVEAAERRAKMAEKRRDDEPDKRLVLDGASERVRVLEEKKSALHRVPSTTFAPILLAKVQEKHKQVLASTCAAWESLTASASSGPPLPGRAQAQAQAGKKCNYHPAPDWAALHAKEGERQARVLAKVQGTLAGGPKALPVPGRGGRRAASRLFRARTSRSPIKNPSPNGNPKSSGSTEAHQSRERLLSNPSATASMHCVNSESGVVGVRA</sequence>
<dbReference type="Proteomes" id="UP000076842">
    <property type="component" value="Unassembled WGS sequence"/>
</dbReference>
<keyword evidence="3" id="KW-1185">Reference proteome</keyword>
<organism evidence="2 3">
    <name type="scientific">Calocera cornea HHB12733</name>
    <dbReference type="NCBI Taxonomy" id="1353952"/>
    <lineage>
        <taxon>Eukaryota</taxon>
        <taxon>Fungi</taxon>
        <taxon>Dikarya</taxon>
        <taxon>Basidiomycota</taxon>
        <taxon>Agaricomycotina</taxon>
        <taxon>Dacrymycetes</taxon>
        <taxon>Dacrymycetales</taxon>
        <taxon>Dacrymycetaceae</taxon>
        <taxon>Calocera</taxon>
    </lineage>
</organism>
<accession>A0A165IXT4</accession>
<evidence type="ECO:0000313" key="3">
    <source>
        <dbReference type="Proteomes" id="UP000076842"/>
    </source>
</evidence>
<dbReference type="AlphaFoldDB" id="A0A165IXT4"/>
<feature type="compositionally biased region" description="Basic residues" evidence="1">
    <location>
        <begin position="241"/>
        <end position="254"/>
    </location>
</feature>
<dbReference type="EMBL" id="KV423926">
    <property type="protein sequence ID" value="KZT61111.1"/>
    <property type="molecule type" value="Genomic_DNA"/>
</dbReference>
<dbReference type="STRING" id="1353952.A0A165IXT4"/>
<feature type="compositionally biased region" description="Low complexity" evidence="1">
    <location>
        <begin position="257"/>
        <end position="273"/>
    </location>
</feature>
<feature type="compositionally biased region" description="Polar residues" evidence="1">
    <location>
        <begin position="285"/>
        <end position="300"/>
    </location>
</feature>
<protein>
    <submittedName>
        <fullName evidence="2">Uncharacterized protein</fullName>
    </submittedName>
</protein>
<evidence type="ECO:0000313" key="2">
    <source>
        <dbReference type="EMBL" id="KZT61111.1"/>
    </source>
</evidence>
<feature type="region of interest" description="Disordered" evidence="1">
    <location>
        <begin position="227"/>
        <end position="307"/>
    </location>
</feature>
<gene>
    <name evidence="2" type="ORF">CALCODRAFT_480260</name>
</gene>
<feature type="region of interest" description="Disordered" evidence="1">
    <location>
        <begin position="176"/>
        <end position="199"/>
    </location>
</feature>